<evidence type="ECO:0000259" key="3">
    <source>
        <dbReference type="Pfam" id="PF22725"/>
    </source>
</evidence>
<dbReference type="PANTHER" id="PTHR43818:SF11">
    <property type="entry name" value="BCDNA.GH03377"/>
    <property type="match status" value="1"/>
</dbReference>
<feature type="domain" description="Gfo/Idh/MocA-like oxidoreductase N-terminal" evidence="2">
    <location>
        <begin position="6"/>
        <end position="125"/>
    </location>
</feature>
<gene>
    <name evidence="4" type="ORF">H0A36_02320</name>
</gene>
<keyword evidence="1" id="KW-0560">Oxidoreductase</keyword>
<dbReference type="GO" id="GO:0000166">
    <property type="term" value="F:nucleotide binding"/>
    <property type="evidence" value="ECO:0007669"/>
    <property type="project" value="InterPro"/>
</dbReference>
<evidence type="ECO:0000313" key="4">
    <source>
        <dbReference type="EMBL" id="NYZ64824.1"/>
    </source>
</evidence>
<feature type="domain" description="GFO/IDH/MocA-like oxidoreductase" evidence="3">
    <location>
        <begin position="133"/>
        <end position="254"/>
    </location>
</feature>
<dbReference type="Pfam" id="PF01408">
    <property type="entry name" value="GFO_IDH_MocA"/>
    <property type="match status" value="1"/>
</dbReference>
<dbReference type="Proteomes" id="UP000569732">
    <property type="component" value="Unassembled WGS sequence"/>
</dbReference>
<dbReference type="InterPro" id="IPR000683">
    <property type="entry name" value="Gfo/Idh/MocA-like_OxRdtase_N"/>
</dbReference>
<dbReference type="Gene3D" id="3.40.50.720">
    <property type="entry name" value="NAD(P)-binding Rossmann-like Domain"/>
    <property type="match status" value="1"/>
</dbReference>
<sequence length="340" mass="36234">MNKTVGWGFIGTSNIAKQWMAAAVRHQPGHEVMAVMSNSLSRAEMYAQDLKIANAYDSFAALLADPAVDVVYISNTNEQHKPAVLAAAKAGKHVFCEKPLALNLADAAEMVSACKQAGVVMATNHHLRNAATHQAIRAEIAAGTVGQVIGVRIFHAIHLPQPLQTWRVNDPKAGGGVVLDVAVHDADVIRYLLAEDPVDVMAYAQTGGMASAVEDGAMTMLQMPSGALVQTHESFMVPYAGTGLEVHGTKGSIVARDILTQRSAGTVEVITETGRRQLDIQHHNLYHYSLAQFAQAIAGNGQPAVTGEDGLKSLAIALAMLKSAEQGQRVRIDYPTVYAQ</sequence>
<dbReference type="Gene3D" id="3.30.360.10">
    <property type="entry name" value="Dihydrodipicolinate Reductase, domain 2"/>
    <property type="match status" value="1"/>
</dbReference>
<name>A0A853I3S2_9GAMM</name>
<evidence type="ECO:0000259" key="2">
    <source>
        <dbReference type="Pfam" id="PF01408"/>
    </source>
</evidence>
<dbReference type="EMBL" id="JACCKB010000002">
    <property type="protein sequence ID" value="NYZ64824.1"/>
    <property type="molecule type" value="Genomic_DNA"/>
</dbReference>
<dbReference type="InterPro" id="IPR036291">
    <property type="entry name" value="NAD(P)-bd_dom_sf"/>
</dbReference>
<dbReference type="InterPro" id="IPR050463">
    <property type="entry name" value="Gfo/Idh/MocA_oxidrdct_glycsds"/>
</dbReference>
<dbReference type="Pfam" id="PF22725">
    <property type="entry name" value="GFO_IDH_MocA_C3"/>
    <property type="match status" value="1"/>
</dbReference>
<dbReference type="InterPro" id="IPR055170">
    <property type="entry name" value="GFO_IDH_MocA-like_dom"/>
</dbReference>
<dbReference type="PANTHER" id="PTHR43818">
    <property type="entry name" value="BCDNA.GH03377"/>
    <property type="match status" value="1"/>
</dbReference>
<evidence type="ECO:0000256" key="1">
    <source>
        <dbReference type="ARBA" id="ARBA00023002"/>
    </source>
</evidence>
<comment type="caution">
    <text evidence="4">The sequence shown here is derived from an EMBL/GenBank/DDBJ whole genome shotgun (WGS) entry which is preliminary data.</text>
</comment>
<dbReference type="GO" id="GO:0016491">
    <property type="term" value="F:oxidoreductase activity"/>
    <property type="evidence" value="ECO:0007669"/>
    <property type="project" value="UniProtKB-KW"/>
</dbReference>
<reference evidence="4 5" key="1">
    <citation type="submission" date="2020-07" db="EMBL/GenBank/DDBJ databases">
        <title>Endozoicomonas sp. nov., isolated from sediment.</title>
        <authorList>
            <person name="Gu T."/>
        </authorList>
    </citation>
    <scope>NUCLEOTIDE SEQUENCE [LARGE SCALE GENOMIC DNA]</scope>
    <source>
        <strain evidence="4 5">SM1973</strain>
    </source>
</reference>
<dbReference type="SUPFAM" id="SSF55347">
    <property type="entry name" value="Glyceraldehyde-3-phosphate dehydrogenase-like, C-terminal domain"/>
    <property type="match status" value="1"/>
</dbReference>
<proteinExistence type="predicted"/>
<protein>
    <submittedName>
        <fullName evidence="4">Gfo/Idh/MocA family oxidoreductase</fullName>
    </submittedName>
</protein>
<organism evidence="4 5">
    <name type="scientific">Spartinivicinus marinus</name>
    <dbReference type="NCBI Taxonomy" id="2994442"/>
    <lineage>
        <taxon>Bacteria</taxon>
        <taxon>Pseudomonadati</taxon>
        <taxon>Pseudomonadota</taxon>
        <taxon>Gammaproteobacteria</taxon>
        <taxon>Oceanospirillales</taxon>
        <taxon>Zooshikellaceae</taxon>
        <taxon>Spartinivicinus</taxon>
    </lineage>
</organism>
<keyword evidence="5" id="KW-1185">Reference proteome</keyword>
<dbReference type="SUPFAM" id="SSF51735">
    <property type="entry name" value="NAD(P)-binding Rossmann-fold domains"/>
    <property type="match status" value="1"/>
</dbReference>
<dbReference type="AlphaFoldDB" id="A0A853I3S2"/>
<evidence type="ECO:0000313" key="5">
    <source>
        <dbReference type="Proteomes" id="UP000569732"/>
    </source>
</evidence>
<accession>A0A853I3S2</accession>